<protein>
    <submittedName>
        <fullName evidence="9">Unannotated protein</fullName>
    </submittedName>
</protein>
<feature type="region of interest" description="Disordered" evidence="6">
    <location>
        <begin position="363"/>
        <end position="394"/>
    </location>
</feature>
<dbReference type="PROSITE" id="PS00211">
    <property type="entry name" value="ABC_TRANSPORTER_1"/>
    <property type="match status" value="1"/>
</dbReference>
<feature type="transmembrane region" description="Helical" evidence="7">
    <location>
        <begin position="73"/>
        <end position="91"/>
    </location>
</feature>
<evidence type="ECO:0000256" key="6">
    <source>
        <dbReference type="SAM" id="MobiDB-lite"/>
    </source>
</evidence>
<dbReference type="Pfam" id="PF00005">
    <property type="entry name" value="ABC_tran"/>
    <property type="match status" value="1"/>
</dbReference>
<dbReference type="GO" id="GO:0015658">
    <property type="term" value="F:branched-chain amino acid transmembrane transporter activity"/>
    <property type="evidence" value="ECO:0007669"/>
    <property type="project" value="TreeGrafter"/>
</dbReference>
<gene>
    <name evidence="9" type="ORF">UFOPK3401_01268</name>
</gene>
<evidence type="ECO:0000259" key="8">
    <source>
        <dbReference type="PROSITE" id="PS50893"/>
    </source>
</evidence>
<dbReference type="InterPro" id="IPR052156">
    <property type="entry name" value="BCAA_Transport_ATP-bd_LivF"/>
</dbReference>
<dbReference type="InterPro" id="IPR003593">
    <property type="entry name" value="AAA+_ATPase"/>
</dbReference>
<dbReference type="InterPro" id="IPR003439">
    <property type="entry name" value="ABC_transporter-like_ATP-bd"/>
</dbReference>
<keyword evidence="7" id="KW-0472">Membrane</keyword>
<dbReference type="CDD" id="cd03224">
    <property type="entry name" value="ABC_TM1139_LivF_branched"/>
    <property type="match status" value="1"/>
</dbReference>
<evidence type="ECO:0000313" key="9">
    <source>
        <dbReference type="EMBL" id="CAB4878968.1"/>
    </source>
</evidence>
<dbReference type="PROSITE" id="PS50893">
    <property type="entry name" value="ABC_TRANSPORTER_2"/>
    <property type="match status" value="1"/>
</dbReference>
<dbReference type="Gene3D" id="3.40.50.300">
    <property type="entry name" value="P-loop containing nucleotide triphosphate hydrolases"/>
    <property type="match status" value="1"/>
</dbReference>
<proteinExistence type="inferred from homology"/>
<dbReference type="InterPro" id="IPR036259">
    <property type="entry name" value="MFS_trans_sf"/>
</dbReference>
<accession>A0A6J7EAV0</accession>
<dbReference type="SMART" id="SM00382">
    <property type="entry name" value="AAA"/>
    <property type="match status" value="1"/>
</dbReference>
<dbReference type="EMBL" id="CAFBLM010000068">
    <property type="protein sequence ID" value="CAB4878968.1"/>
    <property type="molecule type" value="Genomic_DNA"/>
</dbReference>
<evidence type="ECO:0000256" key="1">
    <source>
        <dbReference type="ARBA" id="ARBA00005417"/>
    </source>
</evidence>
<keyword evidence="4" id="KW-0067">ATP-binding</keyword>
<reference evidence="9" key="1">
    <citation type="submission" date="2020-05" db="EMBL/GenBank/DDBJ databases">
        <authorList>
            <person name="Chiriac C."/>
            <person name="Salcher M."/>
            <person name="Ghai R."/>
            <person name="Kavagutti S V."/>
        </authorList>
    </citation>
    <scope>NUCLEOTIDE SEQUENCE</scope>
</reference>
<dbReference type="InterPro" id="IPR027417">
    <property type="entry name" value="P-loop_NTPase"/>
</dbReference>
<dbReference type="GO" id="GO:0005524">
    <property type="term" value="F:ATP binding"/>
    <property type="evidence" value="ECO:0007669"/>
    <property type="project" value="UniProtKB-KW"/>
</dbReference>
<dbReference type="GO" id="GO:0016887">
    <property type="term" value="F:ATP hydrolysis activity"/>
    <property type="evidence" value="ECO:0007669"/>
    <property type="project" value="InterPro"/>
</dbReference>
<evidence type="ECO:0000256" key="3">
    <source>
        <dbReference type="ARBA" id="ARBA00022741"/>
    </source>
</evidence>
<dbReference type="PANTHER" id="PTHR43820:SF4">
    <property type="entry name" value="HIGH-AFFINITY BRANCHED-CHAIN AMINO ACID TRANSPORT ATP-BINDING PROTEIN LIVF"/>
    <property type="match status" value="1"/>
</dbReference>
<dbReference type="PANTHER" id="PTHR43820">
    <property type="entry name" value="HIGH-AFFINITY BRANCHED-CHAIN AMINO ACID TRANSPORT ATP-BINDING PROTEIN LIVF"/>
    <property type="match status" value="1"/>
</dbReference>
<evidence type="ECO:0000256" key="2">
    <source>
        <dbReference type="ARBA" id="ARBA00022448"/>
    </source>
</evidence>
<name>A0A6J7EAV0_9ZZZZ</name>
<keyword evidence="2" id="KW-0813">Transport</keyword>
<keyword evidence="7" id="KW-0812">Transmembrane</keyword>
<dbReference type="AlphaFoldDB" id="A0A6J7EAV0"/>
<feature type="transmembrane region" description="Helical" evidence="7">
    <location>
        <begin position="43"/>
        <end position="67"/>
    </location>
</feature>
<evidence type="ECO:0000256" key="7">
    <source>
        <dbReference type="SAM" id="Phobius"/>
    </source>
</evidence>
<sequence>MLTGLLPKIISPQLALAGIGAYLAWVALDITVFSALQPEDRAAAAGLSVFSLIGGGLVGLLLISAVSALINSSTGYVIAFAAASLPVLLFWRRSKKLIRAAGPDLDARLGVDEDSQSFDEGVSESGQAPILSARNVDFAYGSVQVLFDVSMRVNEGEMVALLGPNGVGKTTLLRVLSGLEKPQGGVVRLAGENVTDLGASRRVTLGLSQIVGGNAVFGSMTVYENLTMYGFSLGRDRASVKAGIEEAFEIFPKIADRRNQLGSTLSGGEQQMLGLSKALITKPKVLVVDEFSLGLAPIVVGELLGMVRELNSRGTAILVVEQSVNVALNLVDRCYFMEKGEIVYEGLSKDLLAQPDLVQTLSLGGVPEKDSPAGPGNDLSTTKADADSKGNYIS</sequence>
<organism evidence="9">
    <name type="scientific">freshwater metagenome</name>
    <dbReference type="NCBI Taxonomy" id="449393"/>
    <lineage>
        <taxon>unclassified sequences</taxon>
        <taxon>metagenomes</taxon>
        <taxon>ecological metagenomes</taxon>
    </lineage>
</organism>
<keyword evidence="7" id="KW-1133">Transmembrane helix</keyword>
<dbReference type="GO" id="GO:0015807">
    <property type="term" value="P:L-amino acid transport"/>
    <property type="evidence" value="ECO:0007669"/>
    <property type="project" value="TreeGrafter"/>
</dbReference>
<feature type="transmembrane region" description="Helical" evidence="7">
    <location>
        <begin position="14"/>
        <end position="36"/>
    </location>
</feature>
<dbReference type="SUPFAM" id="SSF52540">
    <property type="entry name" value="P-loop containing nucleoside triphosphate hydrolases"/>
    <property type="match status" value="1"/>
</dbReference>
<feature type="domain" description="ABC transporter" evidence="8">
    <location>
        <begin position="131"/>
        <end position="364"/>
    </location>
</feature>
<keyword evidence="3" id="KW-0547">Nucleotide-binding</keyword>
<comment type="similarity">
    <text evidence="1">Belongs to the ABC transporter superfamily.</text>
</comment>
<dbReference type="SUPFAM" id="SSF103473">
    <property type="entry name" value="MFS general substrate transporter"/>
    <property type="match status" value="1"/>
</dbReference>
<evidence type="ECO:0000256" key="5">
    <source>
        <dbReference type="ARBA" id="ARBA00022970"/>
    </source>
</evidence>
<evidence type="ECO:0000256" key="4">
    <source>
        <dbReference type="ARBA" id="ARBA00022840"/>
    </source>
</evidence>
<keyword evidence="5" id="KW-0029">Amino-acid transport</keyword>
<dbReference type="InterPro" id="IPR017871">
    <property type="entry name" value="ABC_transporter-like_CS"/>
</dbReference>